<keyword evidence="2" id="KW-1185">Reference proteome</keyword>
<sequence length="67" mass="7901">MEDMNHILFRIAELEEKFQRNLEACGPIDRLVNEAQLKTLNIFKYHPISSQEEANQLMHKMNIVFGL</sequence>
<dbReference type="EMBL" id="AP028127">
    <property type="protein sequence ID" value="BEH91823.1"/>
    <property type="molecule type" value="Genomic_DNA"/>
</dbReference>
<protein>
    <submittedName>
        <fullName evidence="1">Uncharacterized protein</fullName>
    </submittedName>
</protein>
<evidence type="ECO:0000313" key="1">
    <source>
        <dbReference type="EMBL" id="BEH91823.1"/>
    </source>
</evidence>
<gene>
    <name evidence="1" type="ORF">T23_19250</name>
</gene>
<reference evidence="1" key="1">
    <citation type="journal article" date="2024" name="Int. J. Syst. Evol. Microbiol.">
        <title>Turicibacter faecis sp. nov., isolated from faeces of heart failure mouse model.</title>
        <authorList>
            <person name="Imamura Y."/>
            <person name="Motooka D."/>
            <person name="Nakajima Y."/>
            <person name="Ito S."/>
            <person name="Kitakaze M."/>
            <person name="Iida T."/>
            <person name="Nakamura S."/>
        </authorList>
    </citation>
    <scope>NUCLEOTIDE SEQUENCE</scope>
    <source>
        <strain evidence="1">TC023</strain>
    </source>
</reference>
<accession>A0ABN6ZDI9</accession>
<evidence type="ECO:0000313" key="2">
    <source>
        <dbReference type="Proteomes" id="UP001432099"/>
    </source>
</evidence>
<dbReference type="RefSeq" id="WP_161832263.1">
    <property type="nucleotide sequence ID" value="NZ_AP028127.1"/>
</dbReference>
<dbReference type="Proteomes" id="UP001432099">
    <property type="component" value="Chromosome"/>
</dbReference>
<proteinExistence type="predicted"/>
<name>A0ABN6ZDI9_9FIRM</name>
<organism evidence="1 2">
    <name type="scientific">Turicibacter faecis</name>
    <dbReference type="NCBI Taxonomy" id="2963365"/>
    <lineage>
        <taxon>Bacteria</taxon>
        <taxon>Bacillati</taxon>
        <taxon>Bacillota</taxon>
        <taxon>Erysipelotrichia</taxon>
        <taxon>Erysipelotrichales</taxon>
        <taxon>Turicibacteraceae</taxon>
        <taxon>Turicibacter</taxon>
    </lineage>
</organism>